<name>A0A9W9DSK9_9AGAR</name>
<dbReference type="InterPro" id="IPR029052">
    <property type="entry name" value="Metallo-depent_PP-like"/>
</dbReference>
<reference evidence="3" key="1">
    <citation type="submission" date="2022-08" db="EMBL/GenBank/DDBJ databases">
        <title>A Global Phylogenomic Analysis of the Shiitake Genus Lentinula.</title>
        <authorList>
            <consortium name="DOE Joint Genome Institute"/>
            <person name="Sierra-Patev S."/>
            <person name="Min B."/>
            <person name="Naranjo-Ortiz M."/>
            <person name="Looney B."/>
            <person name="Konkel Z."/>
            <person name="Slot J.C."/>
            <person name="Sakamoto Y."/>
            <person name="Steenwyk J.L."/>
            <person name="Rokas A."/>
            <person name="Carro J."/>
            <person name="Camarero S."/>
            <person name="Ferreira P."/>
            <person name="Molpeceres G."/>
            <person name="Ruiz-Duenas F.J."/>
            <person name="Serrano A."/>
            <person name="Henrissat B."/>
            <person name="Drula E."/>
            <person name="Hughes K.W."/>
            <person name="Mata J.L."/>
            <person name="Ishikawa N.K."/>
            <person name="Vargas-Isla R."/>
            <person name="Ushijima S."/>
            <person name="Smith C.A."/>
            <person name="Ahrendt S."/>
            <person name="Andreopoulos W."/>
            <person name="He G."/>
            <person name="Labutti K."/>
            <person name="Lipzen A."/>
            <person name="Ng V."/>
            <person name="Riley R."/>
            <person name="Sandor L."/>
            <person name="Barry K."/>
            <person name="Martinez A.T."/>
            <person name="Xiao Y."/>
            <person name="Gibbons J.G."/>
            <person name="Terashima K."/>
            <person name="Grigoriev I.V."/>
            <person name="Hibbett D.S."/>
        </authorList>
    </citation>
    <scope>NUCLEOTIDE SEQUENCE</scope>
    <source>
        <strain evidence="3">JLM2183</strain>
    </source>
</reference>
<keyword evidence="1" id="KW-0732">Signal</keyword>
<dbReference type="AlphaFoldDB" id="A0A9W9DSK9"/>
<sequence length="195" mass="21469">MLTGHLSVTLLALASLSASVVSACSDEHAHDHGHAHQKRLFPQTQLTKPTRPLDWGDLNIIHTTDTHDKCLLLAIALSLCFSIIGDFGDFSSFVQHMKQIAIEKDVDLLLVDSGDLHDGTGLSDGFPSGGIDAHDFIKQLPYDIMTIGNHELYDYINTWDMYTNFVPALDGKYLASNVNITITKSLRFCESIING</sequence>
<keyword evidence="4" id="KW-1185">Reference proteome</keyword>
<dbReference type="EMBL" id="JAOTPV010000004">
    <property type="protein sequence ID" value="KAJ4483664.1"/>
    <property type="molecule type" value="Genomic_DNA"/>
</dbReference>
<proteinExistence type="predicted"/>
<evidence type="ECO:0000313" key="4">
    <source>
        <dbReference type="Proteomes" id="UP001150266"/>
    </source>
</evidence>
<evidence type="ECO:0000259" key="2">
    <source>
        <dbReference type="Pfam" id="PF00149"/>
    </source>
</evidence>
<organism evidence="3 4">
    <name type="scientific">Lentinula aciculospora</name>
    <dbReference type="NCBI Taxonomy" id="153920"/>
    <lineage>
        <taxon>Eukaryota</taxon>
        <taxon>Fungi</taxon>
        <taxon>Dikarya</taxon>
        <taxon>Basidiomycota</taxon>
        <taxon>Agaricomycotina</taxon>
        <taxon>Agaricomycetes</taxon>
        <taxon>Agaricomycetidae</taxon>
        <taxon>Agaricales</taxon>
        <taxon>Marasmiineae</taxon>
        <taxon>Omphalotaceae</taxon>
        <taxon>Lentinula</taxon>
    </lineage>
</organism>
<evidence type="ECO:0000313" key="3">
    <source>
        <dbReference type="EMBL" id="KAJ4483664.1"/>
    </source>
</evidence>
<dbReference type="SUPFAM" id="SSF56300">
    <property type="entry name" value="Metallo-dependent phosphatases"/>
    <property type="match status" value="1"/>
</dbReference>
<dbReference type="GO" id="GO:0009166">
    <property type="term" value="P:nucleotide catabolic process"/>
    <property type="evidence" value="ECO:0007669"/>
    <property type="project" value="InterPro"/>
</dbReference>
<gene>
    <name evidence="3" type="ORF">J3R30DRAFT_1815610</name>
</gene>
<dbReference type="OrthoDB" id="7722975at2759"/>
<evidence type="ECO:0000256" key="1">
    <source>
        <dbReference type="SAM" id="SignalP"/>
    </source>
</evidence>
<dbReference type="GO" id="GO:0005829">
    <property type="term" value="C:cytosol"/>
    <property type="evidence" value="ECO:0007669"/>
    <property type="project" value="TreeGrafter"/>
</dbReference>
<dbReference type="InterPro" id="IPR004843">
    <property type="entry name" value="Calcineurin-like_PHP"/>
</dbReference>
<protein>
    <submittedName>
        <fullName evidence="3">Metallo-dependent phosphatase-like protein</fullName>
    </submittedName>
</protein>
<dbReference type="GO" id="GO:0016787">
    <property type="term" value="F:hydrolase activity"/>
    <property type="evidence" value="ECO:0007669"/>
    <property type="project" value="InterPro"/>
</dbReference>
<accession>A0A9W9DSK9</accession>
<dbReference type="PANTHER" id="PTHR11575">
    <property type="entry name" value="5'-NUCLEOTIDASE-RELATED"/>
    <property type="match status" value="1"/>
</dbReference>
<dbReference type="Pfam" id="PF00149">
    <property type="entry name" value="Metallophos"/>
    <property type="match status" value="1"/>
</dbReference>
<dbReference type="Proteomes" id="UP001150266">
    <property type="component" value="Unassembled WGS sequence"/>
</dbReference>
<dbReference type="Gene3D" id="3.60.21.10">
    <property type="match status" value="1"/>
</dbReference>
<dbReference type="PANTHER" id="PTHR11575:SF22">
    <property type="entry name" value="ADL392WP"/>
    <property type="match status" value="1"/>
</dbReference>
<feature type="chain" id="PRO_5040969230" evidence="1">
    <location>
        <begin position="24"/>
        <end position="195"/>
    </location>
</feature>
<dbReference type="InterPro" id="IPR006179">
    <property type="entry name" value="5_nucleotidase/apyrase"/>
</dbReference>
<feature type="domain" description="Calcineurin-like phosphoesterase" evidence="2">
    <location>
        <begin position="59"/>
        <end position="168"/>
    </location>
</feature>
<comment type="caution">
    <text evidence="3">The sequence shown here is derived from an EMBL/GenBank/DDBJ whole genome shotgun (WGS) entry which is preliminary data.</text>
</comment>
<feature type="signal peptide" evidence="1">
    <location>
        <begin position="1"/>
        <end position="23"/>
    </location>
</feature>